<organism evidence="1 2">
    <name type="scientific">Candidatus Endonucleibacter bathymodioli</name>
    <dbReference type="NCBI Taxonomy" id="539814"/>
    <lineage>
        <taxon>Bacteria</taxon>
        <taxon>Pseudomonadati</taxon>
        <taxon>Pseudomonadota</taxon>
        <taxon>Gammaproteobacteria</taxon>
        <taxon>Oceanospirillales</taxon>
        <taxon>Endozoicomonadaceae</taxon>
        <taxon>Candidatus Endonucleibacter</taxon>
    </lineage>
</organism>
<keyword evidence="2" id="KW-1185">Reference proteome</keyword>
<sequence length="428" mass="48583">MRMLKSIMVFFFSSIPLIPFSYGQGEPTTFDEIGRQLQKQACSAGENRFNKLAFGVTNESNSIIKGLIKENGKFQAQEESVHQGETAIDLTVFVCDRKMSYCALDYSHNTQVIKRMNKKHIKEPPTDASVKVERISDDSLENSHDRYDIMKTCPKYDDLEISPEGYEIITKITESMVAHTNKEYMRMSFSFYNDDSTSKSALNWHIDCCKHTANNPDFVAFAVLDITRPIDPSAKPPSKLRLGFINEKYEVLYHGGRSELEEEPTYQVMGYRDYSAASILTLLRMRSKRDATLFTIGYPNPDNRVTRLAELKNCTGTGYIIDQSMTREDGTKIVHSRDVRPYDAVRVSMIIRCYCSDDENEMMKDSYYREIKAIGDKDMYLSALSRGDCKKRAASDLEKLAIPSSGPGTHKKYKRSSSIPIAIEGAGI</sequence>
<protein>
    <submittedName>
        <fullName evidence="1">Uncharacterized protein</fullName>
    </submittedName>
</protein>
<dbReference type="AlphaFoldDB" id="A0AA90NPH5"/>
<dbReference type="Proteomes" id="UP001178148">
    <property type="component" value="Unassembled WGS sequence"/>
</dbReference>
<evidence type="ECO:0000313" key="1">
    <source>
        <dbReference type="EMBL" id="MDP0588064.1"/>
    </source>
</evidence>
<gene>
    <name evidence="1" type="ORF">QS748_02195</name>
</gene>
<proteinExistence type="predicted"/>
<accession>A0AA90NPH5</accession>
<evidence type="ECO:0000313" key="2">
    <source>
        <dbReference type="Proteomes" id="UP001178148"/>
    </source>
</evidence>
<dbReference type="EMBL" id="JASXSV010000002">
    <property type="protein sequence ID" value="MDP0588064.1"/>
    <property type="molecule type" value="Genomic_DNA"/>
</dbReference>
<reference evidence="1 2" key="1">
    <citation type="journal article" date="2023" name="bioRxiv">
        <title>An intranuclear bacterial parasite of deep-sea mussels expresses apoptosis inhibitors acquired from its host.</title>
        <authorList>
            <person name="Gonzalez Porras M.A."/>
            <person name="Assie A."/>
            <person name="Tietjen M."/>
            <person name="Violette M."/>
            <person name="Kleiner M."/>
            <person name="Gruber-Vodicka H."/>
            <person name="Dubilier N."/>
            <person name="Leisch N."/>
        </authorList>
    </citation>
    <scope>NUCLEOTIDE SEQUENCE [LARGE SCALE GENOMIC DNA]</scope>
    <source>
        <strain evidence="1">IAP13</strain>
    </source>
</reference>
<comment type="caution">
    <text evidence="1">The sequence shown here is derived from an EMBL/GenBank/DDBJ whole genome shotgun (WGS) entry which is preliminary data.</text>
</comment>
<name>A0AA90NPH5_9GAMM</name>